<organism evidence="3 4">
    <name type="scientific">Effrenium voratum</name>
    <dbReference type="NCBI Taxonomy" id="2562239"/>
    <lineage>
        <taxon>Eukaryota</taxon>
        <taxon>Sar</taxon>
        <taxon>Alveolata</taxon>
        <taxon>Dinophyceae</taxon>
        <taxon>Suessiales</taxon>
        <taxon>Symbiodiniaceae</taxon>
        <taxon>Effrenium</taxon>
    </lineage>
</organism>
<feature type="domain" description="BD-FAE-like" evidence="2">
    <location>
        <begin position="30"/>
        <end position="225"/>
    </location>
</feature>
<dbReference type="SUPFAM" id="SSF53474">
    <property type="entry name" value="alpha/beta-Hydrolases"/>
    <property type="match status" value="1"/>
</dbReference>
<protein>
    <recommendedName>
        <fullName evidence="2">BD-FAE-like domain-containing protein</fullName>
    </recommendedName>
</protein>
<dbReference type="Proteomes" id="UP001178507">
    <property type="component" value="Unassembled WGS sequence"/>
</dbReference>
<name>A0AA36NB97_9DINO</name>
<sequence>MAAAYWDIPYGPDGSAAPENTRYLRLHRPPDGVKAAHATVVVLHGGYWKNQYGIGDAYGNAGTISMGPFFLSKGFAVVELEYRRRDHEGGGWPGTNQDVLAALGRLRGLAEEEPYAEAAKVLNLEKLILVGHSAGGCLALWAAHHLPAAWSQVAVLAAAPVADLVLGHELKVSDEGDAVELYMKQAPTSPEALAEYRKASPAALLPVSFPLLVAFGDADKDVPPDLVRSYAKAAASSAPSLVSVLEIPGADHFDVVNAESAAWLGHVVPGLGKLLEAHWGPDAGALR</sequence>
<proteinExistence type="predicted"/>
<reference evidence="3" key="1">
    <citation type="submission" date="2023-08" db="EMBL/GenBank/DDBJ databases">
        <authorList>
            <person name="Chen Y."/>
            <person name="Shah S."/>
            <person name="Dougan E. K."/>
            <person name="Thang M."/>
            <person name="Chan C."/>
        </authorList>
    </citation>
    <scope>NUCLEOTIDE SEQUENCE</scope>
</reference>
<dbReference type="Gene3D" id="3.40.50.1820">
    <property type="entry name" value="alpha/beta hydrolase"/>
    <property type="match status" value="1"/>
</dbReference>
<dbReference type="InterPro" id="IPR049492">
    <property type="entry name" value="BD-FAE-like_dom"/>
</dbReference>
<gene>
    <name evidence="3" type="ORF">EVOR1521_LOCUS20312</name>
</gene>
<dbReference type="InterPro" id="IPR050300">
    <property type="entry name" value="GDXG_lipolytic_enzyme"/>
</dbReference>
<dbReference type="Pfam" id="PF20434">
    <property type="entry name" value="BD-FAE"/>
    <property type="match status" value="1"/>
</dbReference>
<dbReference type="PANTHER" id="PTHR48081">
    <property type="entry name" value="AB HYDROLASE SUPERFAMILY PROTEIN C4A8.06C"/>
    <property type="match status" value="1"/>
</dbReference>
<dbReference type="GO" id="GO:0016787">
    <property type="term" value="F:hydrolase activity"/>
    <property type="evidence" value="ECO:0007669"/>
    <property type="project" value="UniProtKB-KW"/>
</dbReference>
<evidence type="ECO:0000259" key="2">
    <source>
        <dbReference type="Pfam" id="PF20434"/>
    </source>
</evidence>
<keyword evidence="4" id="KW-1185">Reference proteome</keyword>
<evidence type="ECO:0000256" key="1">
    <source>
        <dbReference type="ARBA" id="ARBA00022801"/>
    </source>
</evidence>
<dbReference type="AlphaFoldDB" id="A0AA36NB97"/>
<evidence type="ECO:0000313" key="3">
    <source>
        <dbReference type="EMBL" id="CAJ1396023.1"/>
    </source>
</evidence>
<evidence type="ECO:0000313" key="4">
    <source>
        <dbReference type="Proteomes" id="UP001178507"/>
    </source>
</evidence>
<dbReference type="EMBL" id="CAUJNA010003216">
    <property type="protein sequence ID" value="CAJ1396023.1"/>
    <property type="molecule type" value="Genomic_DNA"/>
</dbReference>
<accession>A0AA36NB97</accession>
<dbReference type="InterPro" id="IPR029058">
    <property type="entry name" value="AB_hydrolase_fold"/>
</dbReference>
<comment type="caution">
    <text evidence="3">The sequence shown here is derived from an EMBL/GenBank/DDBJ whole genome shotgun (WGS) entry which is preliminary data.</text>
</comment>
<keyword evidence="1" id="KW-0378">Hydrolase</keyword>